<evidence type="ECO:0000313" key="2">
    <source>
        <dbReference type="EMBL" id="KAJ8378588.1"/>
    </source>
</evidence>
<comment type="caution">
    <text evidence="2">The sequence shown here is derived from an EMBL/GenBank/DDBJ whole genome shotgun (WGS) entry which is preliminary data.</text>
</comment>
<sequence length="113" mass="12858">MRRSCGLPRRHARGHTPGTRGSMDAPRYSLADTDLPLTSNVLWRAPAEFEKRDVRKEGLRLHFGSSGVGDIAGERQRWKVRRGSVEQIQFGDRKGELWVMWGSMTVAEGFKFN</sequence>
<feature type="region of interest" description="Disordered" evidence="1">
    <location>
        <begin position="1"/>
        <end position="27"/>
    </location>
</feature>
<evidence type="ECO:0000313" key="3">
    <source>
        <dbReference type="Proteomes" id="UP001221898"/>
    </source>
</evidence>
<accession>A0AAD7REM9</accession>
<dbReference type="EMBL" id="JAINUG010000316">
    <property type="protein sequence ID" value="KAJ8378588.1"/>
    <property type="molecule type" value="Genomic_DNA"/>
</dbReference>
<feature type="compositionally biased region" description="Basic residues" evidence="1">
    <location>
        <begin position="1"/>
        <end position="14"/>
    </location>
</feature>
<reference evidence="2" key="1">
    <citation type="journal article" date="2023" name="Science">
        <title>Genome structures resolve the early diversification of teleost fishes.</title>
        <authorList>
            <person name="Parey E."/>
            <person name="Louis A."/>
            <person name="Montfort J."/>
            <person name="Bouchez O."/>
            <person name="Roques C."/>
            <person name="Iampietro C."/>
            <person name="Lluch J."/>
            <person name="Castinel A."/>
            <person name="Donnadieu C."/>
            <person name="Desvignes T."/>
            <person name="Floi Bucao C."/>
            <person name="Jouanno E."/>
            <person name="Wen M."/>
            <person name="Mejri S."/>
            <person name="Dirks R."/>
            <person name="Jansen H."/>
            <person name="Henkel C."/>
            <person name="Chen W.J."/>
            <person name="Zahm M."/>
            <person name="Cabau C."/>
            <person name="Klopp C."/>
            <person name="Thompson A.W."/>
            <person name="Robinson-Rechavi M."/>
            <person name="Braasch I."/>
            <person name="Lecointre G."/>
            <person name="Bobe J."/>
            <person name="Postlethwait J.H."/>
            <person name="Berthelot C."/>
            <person name="Roest Crollius H."/>
            <person name="Guiguen Y."/>
        </authorList>
    </citation>
    <scope>NUCLEOTIDE SEQUENCE</scope>
    <source>
        <strain evidence="2">NC1722</strain>
    </source>
</reference>
<gene>
    <name evidence="2" type="ORF">AAFF_G00238000</name>
</gene>
<protein>
    <submittedName>
        <fullName evidence="2">Uncharacterized protein</fullName>
    </submittedName>
</protein>
<proteinExistence type="predicted"/>
<dbReference type="Proteomes" id="UP001221898">
    <property type="component" value="Unassembled WGS sequence"/>
</dbReference>
<organism evidence="2 3">
    <name type="scientific">Aldrovandia affinis</name>
    <dbReference type="NCBI Taxonomy" id="143900"/>
    <lineage>
        <taxon>Eukaryota</taxon>
        <taxon>Metazoa</taxon>
        <taxon>Chordata</taxon>
        <taxon>Craniata</taxon>
        <taxon>Vertebrata</taxon>
        <taxon>Euteleostomi</taxon>
        <taxon>Actinopterygii</taxon>
        <taxon>Neopterygii</taxon>
        <taxon>Teleostei</taxon>
        <taxon>Notacanthiformes</taxon>
        <taxon>Halosauridae</taxon>
        <taxon>Aldrovandia</taxon>
    </lineage>
</organism>
<evidence type="ECO:0000256" key="1">
    <source>
        <dbReference type="SAM" id="MobiDB-lite"/>
    </source>
</evidence>
<keyword evidence="3" id="KW-1185">Reference proteome</keyword>
<dbReference type="AlphaFoldDB" id="A0AAD7REM9"/>
<name>A0AAD7REM9_9TELE</name>